<dbReference type="PIRSF" id="PIRSF000729">
    <property type="entry name" value="GK"/>
    <property type="match status" value="1"/>
</dbReference>
<keyword evidence="3 8" id="KW-0641">Proline biosynthesis</keyword>
<evidence type="ECO:0000313" key="10">
    <source>
        <dbReference type="EMBL" id="SOB71883.1"/>
    </source>
</evidence>
<evidence type="ECO:0000313" key="11">
    <source>
        <dbReference type="Proteomes" id="UP000217549"/>
    </source>
</evidence>
<gene>
    <name evidence="8" type="primary">proB</name>
    <name evidence="10" type="ORF">EHLA_1151</name>
</gene>
<dbReference type="PANTHER" id="PTHR43654:SF1">
    <property type="entry name" value="ISOPENTENYL PHOSPHATE KINASE"/>
    <property type="match status" value="1"/>
</dbReference>
<dbReference type="HAMAP" id="MF_00456">
    <property type="entry name" value="ProB"/>
    <property type="match status" value="1"/>
</dbReference>
<keyword evidence="1 8" id="KW-0963">Cytoplasm</keyword>
<evidence type="ECO:0000256" key="6">
    <source>
        <dbReference type="ARBA" id="ARBA00022777"/>
    </source>
</evidence>
<keyword evidence="11" id="KW-1185">Reference proteome</keyword>
<feature type="binding site" evidence="8">
    <location>
        <position position="6"/>
    </location>
    <ligand>
        <name>ATP</name>
        <dbReference type="ChEBI" id="CHEBI:30616"/>
    </ligand>
</feature>
<dbReference type="EMBL" id="LT907978">
    <property type="protein sequence ID" value="SOB71883.1"/>
    <property type="molecule type" value="Genomic_DNA"/>
</dbReference>
<evidence type="ECO:0000256" key="1">
    <source>
        <dbReference type="ARBA" id="ARBA00022490"/>
    </source>
</evidence>
<dbReference type="GO" id="GO:0005829">
    <property type="term" value="C:cytosol"/>
    <property type="evidence" value="ECO:0007669"/>
    <property type="project" value="TreeGrafter"/>
</dbReference>
<keyword evidence="7 8" id="KW-0067">ATP-binding</keyword>
<feature type="binding site" evidence="8">
    <location>
        <position position="145"/>
    </location>
    <ligand>
        <name>substrate</name>
    </ligand>
</feature>
<organism evidence="10 11">
    <name type="scientific">Anaerobutyricum hallii</name>
    <dbReference type="NCBI Taxonomy" id="39488"/>
    <lineage>
        <taxon>Bacteria</taxon>
        <taxon>Bacillati</taxon>
        <taxon>Bacillota</taxon>
        <taxon>Clostridia</taxon>
        <taxon>Lachnospirales</taxon>
        <taxon>Lachnospiraceae</taxon>
        <taxon>Anaerobutyricum</taxon>
    </lineage>
</organism>
<evidence type="ECO:0000256" key="5">
    <source>
        <dbReference type="ARBA" id="ARBA00022741"/>
    </source>
</evidence>
<feature type="domain" description="Aspartate/glutamate/uridylate kinase" evidence="9">
    <location>
        <begin position="1"/>
        <end position="231"/>
    </location>
</feature>
<feature type="binding site" evidence="8">
    <location>
        <position position="133"/>
    </location>
    <ligand>
        <name>substrate</name>
    </ligand>
</feature>
<evidence type="ECO:0000256" key="4">
    <source>
        <dbReference type="ARBA" id="ARBA00022679"/>
    </source>
</evidence>
<dbReference type="EC" id="2.7.2.11" evidence="8"/>
<dbReference type="InterPro" id="IPR011529">
    <property type="entry name" value="Glu_5kinase"/>
</dbReference>
<feature type="binding site" evidence="8">
    <location>
        <position position="46"/>
    </location>
    <ligand>
        <name>substrate</name>
    </ligand>
</feature>
<dbReference type="NCBIfam" id="TIGR01027">
    <property type="entry name" value="proB"/>
    <property type="match status" value="1"/>
</dbReference>
<dbReference type="InterPro" id="IPR041739">
    <property type="entry name" value="G5K_ProB"/>
</dbReference>
<dbReference type="InterPro" id="IPR036393">
    <property type="entry name" value="AceGlu_kinase-like_sf"/>
</dbReference>
<reference evidence="11" key="1">
    <citation type="submission" date="2017-09" db="EMBL/GenBank/DDBJ databases">
        <authorList>
            <person name="Shetty A S."/>
        </authorList>
    </citation>
    <scope>NUCLEOTIDE SEQUENCE [LARGE SCALE GENOMIC DNA]</scope>
</reference>
<dbReference type="GO" id="GO:0055129">
    <property type="term" value="P:L-proline biosynthetic process"/>
    <property type="evidence" value="ECO:0007669"/>
    <property type="project" value="UniProtKB-UniRule"/>
</dbReference>
<comment type="subcellular location">
    <subcellularLocation>
        <location evidence="8">Cytoplasm</location>
    </subcellularLocation>
</comment>
<evidence type="ECO:0000256" key="8">
    <source>
        <dbReference type="HAMAP-Rule" id="MF_00456"/>
    </source>
</evidence>
<keyword evidence="6 8" id="KW-0418">Kinase</keyword>
<name>A0A285PQJ0_9FIRM</name>
<dbReference type="InterPro" id="IPR019797">
    <property type="entry name" value="Glutamate_5-kinase_CS"/>
</dbReference>
<sequence>MRIVVKVGTSTLTHTSGRINIRRTEKLCKILSDVKNAGHELILVSSGAIGMGVGKLNMKSKPEDMPTKQAAAAIGQCELMYLYDKLFREYNHIVAQMLITGLDFSNEESHSNFQSTLNRLLELNVIPIINENDTIATQEISVGDNDTMGAIVAENAQADLLIILSDIDGLYTGDPRNNPDAQLIDTIFSITPEIKELAGTKGTTLGTGGMITKIHAAEIAMDAGIDMIIANGTRPELLYKILDGDKVGTKFIGRKKG</sequence>
<dbReference type="GO" id="GO:0004349">
    <property type="term" value="F:glutamate 5-kinase activity"/>
    <property type="evidence" value="ECO:0007669"/>
    <property type="project" value="UniProtKB-UniRule"/>
</dbReference>
<dbReference type="CDD" id="cd04242">
    <property type="entry name" value="AAK_G5K_ProB"/>
    <property type="match status" value="1"/>
</dbReference>
<dbReference type="InterPro" id="IPR005715">
    <property type="entry name" value="Glu_5kinase/COase_Synthase"/>
</dbReference>
<feature type="binding site" evidence="8">
    <location>
        <begin position="165"/>
        <end position="166"/>
    </location>
    <ligand>
        <name>ATP</name>
        <dbReference type="ChEBI" id="CHEBI:30616"/>
    </ligand>
</feature>
<dbReference type="InterPro" id="IPR001048">
    <property type="entry name" value="Asp/Glu/Uridylate_kinase"/>
</dbReference>
<feature type="binding site" evidence="8">
    <location>
        <begin position="207"/>
        <end position="213"/>
    </location>
    <ligand>
        <name>ATP</name>
        <dbReference type="ChEBI" id="CHEBI:30616"/>
    </ligand>
</feature>
<dbReference type="Pfam" id="PF00696">
    <property type="entry name" value="AA_kinase"/>
    <property type="match status" value="1"/>
</dbReference>
<evidence type="ECO:0000256" key="3">
    <source>
        <dbReference type="ARBA" id="ARBA00022650"/>
    </source>
</evidence>
<dbReference type="InterPro" id="IPR001057">
    <property type="entry name" value="Glu/AcGlu_kinase"/>
</dbReference>
<dbReference type="Proteomes" id="UP000217549">
    <property type="component" value="Chromosome I"/>
</dbReference>
<keyword evidence="5 8" id="KW-0547">Nucleotide-binding</keyword>
<dbReference type="STRING" id="39488.ERS852450_01346"/>
<dbReference type="FunFam" id="3.40.1160.10:FF:000018">
    <property type="entry name" value="Glutamate 5-kinase"/>
    <property type="match status" value="1"/>
</dbReference>
<dbReference type="AlphaFoldDB" id="A0A285PQJ0"/>
<dbReference type="RefSeq" id="WP_096239681.1">
    <property type="nucleotide sequence ID" value="NZ_LT907978.1"/>
</dbReference>
<proteinExistence type="inferred from homology"/>
<comment type="pathway">
    <text evidence="8">Amino-acid biosynthesis; L-proline biosynthesis; L-glutamate 5-semialdehyde from L-glutamate: step 1/2.</text>
</comment>
<keyword evidence="2 8" id="KW-0028">Amino-acid biosynthesis</keyword>
<dbReference type="PANTHER" id="PTHR43654">
    <property type="entry name" value="GLUTAMATE 5-KINASE"/>
    <property type="match status" value="1"/>
</dbReference>
<evidence type="ECO:0000259" key="9">
    <source>
        <dbReference type="Pfam" id="PF00696"/>
    </source>
</evidence>
<dbReference type="KEGG" id="ehl:EHLA_1151"/>
<dbReference type="Gene3D" id="3.40.1160.10">
    <property type="entry name" value="Acetylglutamate kinase-like"/>
    <property type="match status" value="1"/>
</dbReference>
<comment type="function">
    <text evidence="8">Catalyzes the transfer of a phosphate group to glutamate to form L-glutamate 5-phosphate.</text>
</comment>
<comment type="catalytic activity">
    <reaction evidence="8">
        <text>L-glutamate + ATP = L-glutamyl 5-phosphate + ADP</text>
        <dbReference type="Rhea" id="RHEA:14877"/>
        <dbReference type="ChEBI" id="CHEBI:29985"/>
        <dbReference type="ChEBI" id="CHEBI:30616"/>
        <dbReference type="ChEBI" id="CHEBI:58274"/>
        <dbReference type="ChEBI" id="CHEBI:456216"/>
        <dbReference type="EC" id="2.7.2.11"/>
    </reaction>
</comment>
<comment type="similarity">
    <text evidence="8">Belongs to the glutamate 5-kinase family.</text>
</comment>
<dbReference type="PRINTS" id="PR00474">
    <property type="entry name" value="GLU5KINASE"/>
</dbReference>
<dbReference type="PROSITE" id="PS00902">
    <property type="entry name" value="GLUTAMATE_5_KINASE"/>
    <property type="match status" value="1"/>
</dbReference>
<evidence type="ECO:0000256" key="2">
    <source>
        <dbReference type="ARBA" id="ARBA00022605"/>
    </source>
</evidence>
<protein>
    <recommendedName>
        <fullName evidence="8">Glutamate 5-kinase</fullName>
        <ecNumber evidence="8">2.7.2.11</ecNumber>
    </recommendedName>
    <alternativeName>
        <fullName evidence="8">Gamma-glutamyl kinase</fullName>
        <shortName evidence="8">GK</shortName>
    </alternativeName>
</protein>
<dbReference type="SUPFAM" id="SSF53633">
    <property type="entry name" value="Carbamate kinase-like"/>
    <property type="match status" value="1"/>
</dbReference>
<evidence type="ECO:0000256" key="7">
    <source>
        <dbReference type="ARBA" id="ARBA00022840"/>
    </source>
</evidence>
<accession>A0A285PQJ0</accession>
<keyword evidence="4 8" id="KW-0808">Transferase</keyword>
<dbReference type="GO" id="GO:0005524">
    <property type="term" value="F:ATP binding"/>
    <property type="evidence" value="ECO:0007669"/>
    <property type="project" value="UniProtKB-KW"/>
</dbReference>
<dbReference type="UniPathway" id="UPA00098">
    <property type="reaction ID" value="UER00359"/>
</dbReference>